<evidence type="ECO:0008006" key="3">
    <source>
        <dbReference type="Google" id="ProtNLM"/>
    </source>
</evidence>
<name>Q0QM06_9SYNE</name>
<feature type="signal peptide" evidence="1">
    <location>
        <begin position="1"/>
        <end position="41"/>
    </location>
</feature>
<reference evidence="2" key="1">
    <citation type="journal article" date="2006" name="Mar. Ecol. Prog. Ser.">
        <title>Gene diversity and organization in rbcL-containing genome fragments from uncultivated Synechococcus in the Gulf of Mexico.</title>
        <authorList>
            <person name="John D.E."/>
            <person name="Wawrik B."/>
            <person name="Tabita F.R."/>
            <person name="Paul J.H."/>
        </authorList>
    </citation>
    <scope>NUCLEOTIDE SEQUENCE</scope>
</reference>
<evidence type="ECO:0000313" key="2">
    <source>
        <dbReference type="EMBL" id="ABB92255.1"/>
    </source>
</evidence>
<proteinExistence type="predicted"/>
<dbReference type="AlphaFoldDB" id="Q0QM06"/>
<accession>Q0QM06</accession>
<evidence type="ECO:0000256" key="1">
    <source>
        <dbReference type="SAM" id="SignalP"/>
    </source>
</evidence>
<keyword evidence="1" id="KW-0732">Signal</keyword>
<feature type="chain" id="PRO_5004175862" description="Phosphoribosyl-AMP cyclohydrolase" evidence="1">
    <location>
        <begin position="42"/>
        <end position="217"/>
    </location>
</feature>
<dbReference type="EMBL" id="DQ284920">
    <property type="protein sequence ID" value="ABB92255.1"/>
    <property type="molecule type" value="Genomic_DNA"/>
</dbReference>
<protein>
    <recommendedName>
        <fullName evidence="3">Phosphoribosyl-AMP cyclohydrolase</fullName>
    </recommendedName>
</protein>
<dbReference type="Gene3D" id="3.10.450.50">
    <property type="match status" value="1"/>
</dbReference>
<organism evidence="2">
    <name type="scientific">uncultured marine type-A Synechococcus 5B2</name>
    <dbReference type="NCBI Taxonomy" id="359140"/>
    <lineage>
        <taxon>Bacteria</taxon>
        <taxon>Bacillati</taxon>
        <taxon>Cyanobacteriota</taxon>
        <taxon>Cyanophyceae</taxon>
        <taxon>Synechococcales</taxon>
        <taxon>Synechococcaceae</taxon>
        <taxon>Synechococcus</taxon>
        <taxon>environmental samples</taxon>
    </lineage>
</organism>
<sequence>MGNVTVMSKPVCSMFKSTLRAGFAGAASLACLLTGTLPADAQPSVMSETITVGEVKAAQDGWCDALVAISTAHAEGGLAKSKPLSSDIIDAAYAYQFGPVAFKPTWAYGDITFRTTKDGALSYFIGDDPNYNDPGFGIGSPGDGNYPDLSNRSPWVKCTPEIFAVQVFGNTANAMGWVHFEAADGTTSKVDKTFSYIRDDDGNLRITVHHSSSPYSW</sequence>